<dbReference type="Pfam" id="PF02397">
    <property type="entry name" value="Bac_transf"/>
    <property type="match status" value="1"/>
</dbReference>
<dbReference type="PANTHER" id="PTHR30576">
    <property type="entry name" value="COLANIC BIOSYNTHESIS UDP-GLUCOSE LIPID CARRIER TRANSFERASE"/>
    <property type="match status" value="1"/>
</dbReference>
<evidence type="ECO:0000313" key="5">
    <source>
        <dbReference type="Proteomes" id="UP000092574"/>
    </source>
</evidence>
<dbReference type="EMBL" id="CP015405">
    <property type="protein sequence ID" value="ARE64940.1"/>
    <property type="molecule type" value="Genomic_DNA"/>
</dbReference>
<dbReference type="RefSeq" id="WP_065543829.1">
    <property type="nucleotide sequence ID" value="NZ_CP015405.2"/>
</dbReference>
<dbReference type="KEGG" id="byl:A4V09_19425"/>
<dbReference type="OrthoDB" id="9808602at2"/>
<protein>
    <recommendedName>
        <fullName evidence="3">Bacterial sugar transferase domain-containing protein</fullName>
    </recommendedName>
</protein>
<dbReference type="STRING" id="1796616.A4V09_19425"/>
<proteinExistence type="inferred from homology"/>
<keyword evidence="2" id="KW-0472">Membrane</keyword>
<dbReference type="InterPro" id="IPR003362">
    <property type="entry name" value="Bact_transf"/>
</dbReference>
<dbReference type="AlphaFoldDB" id="A0A1V0QES3"/>
<evidence type="ECO:0000259" key="3">
    <source>
        <dbReference type="Pfam" id="PF02397"/>
    </source>
</evidence>
<accession>A0A1V0QES3</accession>
<keyword evidence="5" id="KW-1185">Reference proteome</keyword>
<gene>
    <name evidence="4" type="ORF">A4V09_19425</name>
</gene>
<evidence type="ECO:0000256" key="2">
    <source>
        <dbReference type="SAM" id="Phobius"/>
    </source>
</evidence>
<feature type="transmembrane region" description="Helical" evidence="2">
    <location>
        <begin position="20"/>
        <end position="44"/>
    </location>
</feature>
<dbReference type="PANTHER" id="PTHR30576:SF10">
    <property type="entry name" value="SLL5057 PROTEIN"/>
    <property type="match status" value="1"/>
</dbReference>
<feature type="domain" description="Bacterial sugar transferase" evidence="3">
    <location>
        <begin position="18"/>
        <end position="196"/>
    </location>
</feature>
<keyword evidence="2" id="KW-1133">Transmembrane helix</keyword>
<dbReference type="GO" id="GO:0016780">
    <property type="term" value="F:phosphotransferase activity, for other substituted phosphate groups"/>
    <property type="evidence" value="ECO:0007669"/>
    <property type="project" value="TreeGrafter"/>
</dbReference>
<name>A0A1V0QES3_9FIRM</name>
<comment type="similarity">
    <text evidence="1">Belongs to the bacterial sugar transferase family.</text>
</comment>
<feature type="transmembrane region" description="Helical" evidence="2">
    <location>
        <begin position="240"/>
        <end position="261"/>
    </location>
</feature>
<dbReference type="Proteomes" id="UP000092574">
    <property type="component" value="Chromosome"/>
</dbReference>
<keyword evidence="2" id="KW-0812">Transmembrane</keyword>
<evidence type="ECO:0000256" key="1">
    <source>
        <dbReference type="ARBA" id="ARBA00006464"/>
    </source>
</evidence>
<evidence type="ECO:0000313" key="4">
    <source>
        <dbReference type="EMBL" id="ARE64940.1"/>
    </source>
</evidence>
<organism evidence="4 5">
    <name type="scientific">Blautia pseudococcoides</name>
    <dbReference type="NCBI Taxonomy" id="1796616"/>
    <lineage>
        <taxon>Bacteria</taxon>
        <taxon>Bacillati</taxon>
        <taxon>Bacillota</taxon>
        <taxon>Clostridia</taxon>
        <taxon>Lachnospirales</taxon>
        <taxon>Lachnospiraceae</taxon>
        <taxon>Blautia</taxon>
    </lineage>
</organism>
<reference evidence="4" key="1">
    <citation type="submission" date="2017-04" db="EMBL/GenBank/DDBJ databases">
        <title>Complete Genome Sequences of Twelve Strains of a Stable Defined Moderately Diverse Mouse Microbiota 2 (sDMDMm2).</title>
        <authorList>
            <person name="Uchimura Y."/>
            <person name="Wyss M."/>
            <person name="Brugiroux S."/>
            <person name="Limenitakis J.P."/>
            <person name="Stecher B."/>
            <person name="McCoy K.D."/>
            <person name="Macpherson A.J."/>
        </authorList>
    </citation>
    <scope>NUCLEOTIDE SEQUENCE</scope>
    <source>
        <strain evidence="4">YL58</strain>
    </source>
</reference>
<sequence>MEVKYELTEKQKKYLQIKRALDIVIAGGASVALTPVMGIIALAIKLDSPGPVLFKQKRVGKDKELFEIWKFRTMYVDTPKDTPTHLLSNPQAYITRTGQFLRRFSLDELPQLWQVVNSTLTLIGPRPALWNQYDLIAERDKYGANNIKPGLTGWAQINGRDELEIPVKARFDGEYVRDLSFKRDLMCFLGTIGSVLSMEGVVEGGMGAMEESETPDQSEEKEETELFSGTYEHKDIKNNIMVGAVVVTVVSIIGIWILTALGKHLSRRNKPNPLSIAAVGSTTGIAAGVTACKKTHQGKGGRKKE</sequence>